<dbReference type="RefSeq" id="WP_088823432.1">
    <property type="nucleotide sequence ID" value="NZ_FZLN01000002.1"/>
</dbReference>
<dbReference type="Proteomes" id="UP000243463">
    <property type="component" value="Unassembled WGS sequence"/>
</dbReference>
<gene>
    <name evidence="2" type="ORF">SAMN05444584_1327</name>
</gene>
<dbReference type="OrthoDB" id="6712275at2"/>
<dbReference type="AlphaFoldDB" id="A0A217EGS4"/>
<feature type="transmembrane region" description="Helical" evidence="1">
    <location>
        <begin position="12"/>
        <end position="32"/>
    </location>
</feature>
<reference evidence="3" key="1">
    <citation type="submission" date="2017-06" db="EMBL/GenBank/DDBJ databases">
        <authorList>
            <person name="Varghese N."/>
            <person name="Submissions S."/>
        </authorList>
    </citation>
    <scope>NUCLEOTIDE SEQUENCE [LARGE SCALE GENOMIC DNA]</scope>
    <source>
        <strain evidence="3">ANC 5114</strain>
    </source>
</reference>
<dbReference type="EMBL" id="FZLN01000002">
    <property type="protein sequence ID" value="SNQ29376.1"/>
    <property type="molecule type" value="Genomic_DNA"/>
</dbReference>
<feature type="transmembrane region" description="Helical" evidence="1">
    <location>
        <begin position="38"/>
        <end position="56"/>
    </location>
</feature>
<proteinExistence type="predicted"/>
<sequence length="132" mass="16241">MDKPTEIQCQRKLSYWQLAMHMFFIITIEWIALHILPWPYLILLAVIFSLAMYYHLKKQRHMLSCAMLEHHTWTFLYEDDCVERYNVTQIIDHHLYFVFYFETGIFARSQVIWKDQLSACDYRKMKVYAKLY</sequence>
<accession>A0A217EGS4</accession>
<evidence type="ECO:0000313" key="3">
    <source>
        <dbReference type="Proteomes" id="UP000243463"/>
    </source>
</evidence>
<organism evidence="2 3">
    <name type="scientific">Acinetobacter apis</name>
    <dbReference type="NCBI Taxonomy" id="1229165"/>
    <lineage>
        <taxon>Bacteria</taxon>
        <taxon>Pseudomonadati</taxon>
        <taxon>Pseudomonadota</taxon>
        <taxon>Gammaproteobacteria</taxon>
        <taxon>Moraxellales</taxon>
        <taxon>Moraxellaceae</taxon>
        <taxon>Acinetobacter</taxon>
    </lineage>
</organism>
<keyword evidence="1" id="KW-1133">Transmembrane helix</keyword>
<protein>
    <submittedName>
        <fullName evidence="2">Uncharacterized protein</fullName>
    </submittedName>
</protein>
<keyword evidence="3" id="KW-1185">Reference proteome</keyword>
<evidence type="ECO:0000256" key="1">
    <source>
        <dbReference type="SAM" id="Phobius"/>
    </source>
</evidence>
<keyword evidence="1" id="KW-0472">Membrane</keyword>
<keyword evidence="1" id="KW-0812">Transmembrane</keyword>
<name>A0A217EGS4_9GAMM</name>
<evidence type="ECO:0000313" key="2">
    <source>
        <dbReference type="EMBL" id="SNQ29376.1"/>
    </source>
</evidence>